<gene>
    <name evidence="12" type="ORF">ACFPT7_21900</name>
</gene>
<dbReference type="EMBL" id="JBHSPH010000010">
    <property type="protein sequence ID" value="MFC5864977.1"/>
    <property type="molecule type" value="Genomic_DNA"/>
</dbReference>
<dbReference type="GO" id="GO:0008233">
    <property type="term" value="F:peptidase activity"/>
    <property type="evidence" value="ECO:0007669"/>
    <property type="project" value="UniProtKB-KW"/>
</dbReference>
<keyword evidence="9 10" id="KW-0472">Membrane</keyword>
<feature type="transmembrane region" description="Helical" evidence="10">
    <location>
        <begin position="291"/>
        <end position="311"/>
    </location>
</feature>
<keyword evidence="8 10" id="KW-1133">Transmembrane helix</keyword>
<keyword evidence="13" id="KW-1185">Reference proteome</keyword>
<reference evidence="13" key="1">
    <citation type="journal article" date="2019" name="Int. J. Syst. Evol. Microbiol.">
        <title>The Global Catalogue of Microorganisms (GCM) 10K type strain sequencing project: providing services to taxonomists for standard genome sequencing and annotation.</title>
        <authorList>
            <consortium name="The Broad Institute Genomics Platform"/>
            <consortium name="The Broad Institute Genome Sequencing Center for Infectious Disease"/>
            <person name="Wu L."/>
            <person name="Ma J."/>
        </authorList>
    </citation>
    <scope>NUCLEOTIDE SEQUENCE [LARGE SCALE GENOMIC DNA]</scope>
    <source>
        <strain evidence="13">JCM 4087</strain>
    </source>
</reference>
<keyword evidence="4 12" id="KW-0645">Protease</keyword>
<feature type="transmembrane region" description="Helical" evidence="10">
    <location>
        <begin position="205"/>
        <end position="226"/>
    </location>
</feature>
<feature type="transmembrane region" description="Helical" evidence="10">
    <location>
        <begin position="125"/>
        <end position="149"/>
    </location>
</feature>
<organism evidence="12 13">
    <name type="scientific">Acidicapsa dinghuensis</name>
    <dbReference type="NCBI Taxonomy" id="2218256"/>
    <lineage>
        <taxon>Bacteria</taxon>
        <taxon>Pseudomonadati</taxon>
        <taxon>Acidobacteriota</taxon>
        <taxon>Terriglobia</taxon>
        <taxon>Terriglobales</taxon>
        <taxon>Acidobacteriaceae</taxon>
        <taxon>Acidicapsa</taxon>
    </lineage>
</organism>
<dbReference type="PANTHER" id="PTHR31412:SF0">
    <property type="entry name" value="ZINC METALLOPROTEASE EGY1, CHLOROPLASTIC-RELATED"/>
    <property type="match status" value="1"/>
</dbReference>
<evidence type="ECO:0000313" key="13">
    <source>
        <dbReference type="Proteomes" id="UP001596091"/>
    </source>
</evidence>
<keyword evidence="6" id="KW-0378">Hydrolase</keyword>
<dbReference type="Proteomes" id="UP001596091">
    <property type="component" value="Unassembled WGS sequence"/>
</dbReference>
<sequence length="321" mass="35352">MPEIRAPRWRTFGIPTVLLLLSIITTTGIGARFMQNYHDGLPLVAHESDLWPWPWLLQSPARFLLGWPFSVALLSILLTHEFGHYIACRLHSVDCTLPWVLPAPTLSGTLGAIIRLRGRIPDRRVLIDIGVWGPIAGYVVSIAAAMIGMSLSLGHVTSYVHSSMEIVNFSPPSSLELLRSMMEHLFLAHRVHANVSVDPAVCHPILLAAWIGLFITSLNLIPCGQLDGGHILYAISPHLHRIVSRVLPVVLLVAAWYCWVGWAVWGIILLIPAMRHPRVLGDAPPGAGRKMLAVFAMVIFALTITSTPFPGNAIRDLFLSQ</sequence>
<keyword evidence="5 10" id="KW-0812">Transmembrane</keyword>
<evidence type="ECO:0000256" key="10">
    <source>
        <dbReference type="SAM" id="Phobius"/>
    </source>
</evidence>
<name>A0ABW1EMG4_9BACT</name>
<feature type="transmembrane region" description="Helical" evidence="10">
    <location>
        <begin position="12"/>
        <end position="34"/>
    </location>
</feature>
<evidence type="ECO:0000256" key="3">
    <source>
        <dbReference type="ARBA" id="ARBA00007931"/>
    </source>
</evidence>
<keyword evidence="7" id="KW-0809">Transit peptide</keyword>
<evidence type="ECO:0000256" key="9">
    <source>
        <dbReference type="ARBA" id="ARBA00023136"/>
    </source>
</evidence>
<feature type="transmembrane region" description="Helical" evidence="10">
    <location>
        <begin position="246"/>
        <end position="271"/>
    </location>
</feature>
<protein>
    <submittedName>
        <fullName evidence="12">Site-2 protease family protein</fullName>
    </submittedName>
</protein>
<comment type="similarity">
    <text evidence="3">Belongs to the peptidase M50B family.</text>
</comment>
<evidence type="ECO:0000256" key="1">
    <source>
        <dbReference type="ARBA" id="ARBA00001947"/>
    </source>
</evidence>
<dbReference type="GO" id="GO:0006508">
    <property type="term" value="P:proteolysis"/>
    <property type="evidence" value="ECO:0007669"/>
    <property type="project" value="UniProtKB-KW"/>
</dbReference>
<comment type="subcellular location">
    <subcellularLocation>
        <location evidence="2">Membrane</location>
        <topology evidence="2">Multi-pass membrane protein</topology>
    </subcellularLocation>
</comment>
<evidence type="ECO:0000313" key="12">
    <source>
        <dbReference type="EMBL" id="MFC5864977.1"/>
    </source>
</evidence>
<evidence type="ECO:0000256" key="7">
    <source>
        <dbReference type="ARBA" id="ARBA00022946"/>
    </source>
</evidence>
<evidence type="ECO:0000256" key="5">
    <source>
        <dbReference type="ARBA" id="ARBA00022692"/>
    </source>
</evidence>
<dbReference type="Pfam" id="PF02163">
    <property type="entry name" value="Peptidase_M50"/>
    <property type="match status" value="1"/>
</dbReference>
<dbReference type="RefSeq" id="WP_263332201.1">
    <property type="nucleotide sequence ID" value="NZ_JAGSYH010000001.1"/>
</dbReference>
<evidence type="ECO:0000256" key="6">
    <source>
        <dbReference type="ARBA" id="ARBA00022801"/>
    </source>
</evidence>
<dbReference type="PANTHER" id="PTHR31412">
    <property type="entry name" value="ZINC METALLOPROTEASE EGY1"/>
    <property type="match status" value="1"/>
</dbReference>
<comment type="cofactor">
    <cofactor evidence="1">
        <name>Zn(2+)</name>
        <dbReference type="ChEBI" id="CHEBI:29105"/>
    </cofactor>
</comment>
<accession>A0ABW1EMG4</accession>
<feature type="transmembrane region" description="Helical" evidence="10">
    <location>
        <begin position="61"/>
        <end position="79"/>
    </location>
</feature>
<dbReference type="InterPro" id="IPR008915">
    <property type="entry name" value="Peptidase_M50"/>
</dbReference>
<proteinExistence type="inferred from homology"/>
<evidence type="ECO:0000256" key="4">
    <source>
        <dbReference type="ARBA" id="ARBA00022670"/>
    </source>
</evidence>
<dbReference type="InterPro" id="IPR044838">
    <property type="entry name" value="EGY1-like"/>
</dbReference>
<dbReference type="CDD" id="cd06160">
    <property type="entry name" value="S2P-M50_like_2"/>
    <property type="match status" value="1"/>
</dbReference>
<evidence type="ECO:0000256" key="2">
    <source>
        <dbReference type="ARBA" id="ARBA00004141"/>
    </source>
</evidence>
<feature type="domain" description="Peptidase M50" evidence="11">
    <location>
        <begin position="69"/>
        <end position="240"/>
    </location>
</feature>
<evidence type="ECO:0000259" key="11">
    <source>
        <dbReference type="Pfam" id="PF02163"/>
    </source>
</evidence>
<comment type="caution">
    <text evidence="12">The sequence shown here is derived from an EMBL/GenBank/DDBJ whole genome shotgun (WGS) entry which is preliminary data.</text>
</comment>
<evidence type="ECO:0000256" key="8">
    <source>
        <dbReference type="ARBA" id="ARBA00022989"/>
    </source>
</evidence>